<feature type="transmembrane region" description="Helical" evidence="3">
    <location>
        <begin position="12"/>
        <end position="30"/>
    </location>
</feature>
<name>A0A7X2ZQR2_9FLAO</name>
<dbReference type="EMBL" id="RCNR01000003">
    <property type="protein sequence ID" value="MUH34650.1"/>
    <property type="molecule type" value="Genomic_DNA"/>
</dbReference>
<evidence type="ECO:0000256" key="2">
    <source>
        <dbReference type="ARBA" id="ARBA00038115"/>
    </source>
</evidence>
<dbReference type="AlphaFoldDB" id="A0A7X2ZQR2"/>
<protein>
    <submittedName>
        <fullName evidence="5">Alpha/beta fold hydrolase</fullName>
    </submittedName>
</protein>
<comment type="similarity">
    <text evidence="2">Belongs to the AB hydrolase superfamily. FUS2 hydrolase family.</text>
</comment>
<dbReference type="InterPro" id="IPR029058">
    <property type="entry name" value="AB_hydrolase_fold"/>
</dbReference>
<evidence type="ECO:0000313" key="6">
    <source>
        <dbReference type="Proteomes" id="UP000540519"/>
    </source>
</evidence>
<reference evidence="5 6" key="1">
    <citation type="journal article" date="2019" name="Mar. Drugs">
        <title>Comparative Genomics and CAZyme Genome Repertoires of Marine Zobellia amurskyensis KMM 3526(T) and Zobellia laminariae KMM 3676(T).</title>
        <authorList>
            <person name="Chernysheva N."/>
            <person name="Bystritskaya E."/>
            <person name="Stenkova A."/>
            <person name="Golovkin I."/>
            <person name="Nedashkovskaya O."/>
            <person name="Isaeva M."/>
        </authorList>
    </citation>
    <scope>NUCLEOTIDE SEQUENCE [LARGE SCALE GENOMIC DNA]</scope>
    <source>
        <strain evidence="5 6">KMM 3526</strain>
    </source>
</reference>
<dbReference type="GO" id="GO:0052689">
    <property type="term" value="F:carboxylic ester hydrolase activity"/>
    <property type="evidence" value="ECO:0007669"/>
    <property type="project" value="UniProtKB-ARBA"/>
</dbReference>
<sequence length="306" mass="34968">MTMKFSKKIRNWAIGLSIASLVGIVLVIVLNHTNECLPVSQYYDYDTAVPLRDSVHIIRETDDYTIFSISYKSVHDKKVTGFLSLPKHIKTPLPVILLMHGLGDHKAVDYIEFGNELFLKNNYAVLRLDISNHGDRKKSNYDFNLTGPYKYWTRNIISQTVFDLRRAIDFIETRRELDSKRIGYYGVSLGGIIGTIFCGVDERVKVPVMALAGGQLNLLYKNEAFSDTAKDFVSIIEPLNFVSHISPRPFLMLNANNDEIVPPAMSKLLFNKAKEPKEITWYNAKHRDAPLDMIYGDGLKWFKKNL</sequence>
<proteinExistence type="inferred from homology"/>
<evidence type="ECO:0000256" key="1">
    <source>
        <dbReference type="ARBA" id="ARBA00022801"/>
    </source>
</evidence>
<evidence type="ECO:0000256" key="3">
    <source>
        <dbReference type="SAM" id="Phobius"/>
    </source>
</evidence>
<organism evidence="5 6">
    <name type="scientific">Zobellia amurskyensis</name>
    <dbReference type="NCBI Taxonomy" id="248905"/>
    <lineage>
        <taxon>Bacteria</taxon>
        <taxon>Pseudomonadati</taxon>
        <taxon>Bacteroidota</taxon>
        <taxon>Flavobacteriia</taxon>
        <taxon>Flavobacteriales</taxon>
        <taxon>Flavobacteriaceae</taxon>
        <taxon>Zobellia</taxon>
    </lineage>
</organism>
<dbReference type="SUPFAM" id="SSF53474">
    <property type="entry name" value="alpha/beta-Hydrolases"/>
    <property type="match status" value="1"/>
</dbReference>
<dbReference type="PANTHER" id="PTHR22946:SF9">
    <property type="entry name" value="POLYKETIDE TRANSFERASE AF380"/>
    <property type="match status" value="1"/>
</dbReference>
<dbReference type="Pfam" id="PF00561">
    <property type="entry name" value="Abhydrolase_1"/>
    <property type="match status" value="1"/>
</dbReference>
<keyword evidence="1 5" id="KW-0378">Hydrolase</keyword>
<dbReference type="PANTHER" id="PTHR22946">
    <property type="entry name" value="DIENELACTONE HYDROLASE DOMAIN-CONTAINING PROTEIN-RELATED"/>
    <property type="match status" value="1"/>
</dbReference>
<dbReference type="InterPro" id="IPR050261">
    <property type="entry name" value="FrsA_esterase"/>
</dbReference>
<dbReference type="Proteomes" id="UP000540519">
    <property type="component" value="Unassembled WGS sequence"/>
</dbReference>
<comment type="caution">
    <text evidence="5">The sequence shown here is derived from an EMBL/GenBank/DDBJ whole genome shotgun (WGS) entry which is preliminary data.</text>
</comment>
<keyword evidence="6" id="KW-1185">Reference proteome</keyword>
<accession>A0A7X2ZQR2</accession>
<keyword evidence="3" id="KW-1133">Transmembrane helix</keyword>
<gene>
    <name evidence="5" type="ORF">D9O36_02245</name>
</gene>
<keyword evidence="3" id="KW-0812">Transmembrane</keyword>
<dbReference type="Gene3D" id="3.40.50.1820">
    <property type="entry name" value="alpha/beta hydrolase"/>
    <property type="match status" value="1"/>
</dbReference>
<keyword evidence="3" id="KW-0472">Membrane</keyword>
<evidence type="ECO:0000313" key="5">
    <source>
        <dbReference type="EMBL" id="MUH34650.1"/>
    </source>
</evidence>
<feature type="domain" description="AB hydrolase-1" evidence="4">
    <location>
        <begin position="94"/>
        <end position="205"/>
    </location>
</feature>
<dbReference type="OrthoDB" id="3668964at2"/>
<dbReference type="InterPro" id="IPR000073">
    <property type="entry name" value="AB_hydrolase_1"/>
</dbReference>
<evidence type="ECO:0000259" key="4">
    <source>
        <dbReference type="Pfam" id="PF00561"/>
    </source>
</evidence>